<comment type="caution">
    <text evidence="1">The sequence shown here is derived from an EMBL/GenBank/DDBJ whole genome shotgun (WGS) entry which is preliminary data.</text>
</comment>
<dbReference type="Proteomes" id="UP001500016">
    <property type="component" value="Unassembled WGS sequence"/>
</dbReference>
<gene>
    <name evidence="1" type="ORF">GCM10009801_46660</name>
</gene>
<dbReference type="Pfam" id="PF18897">
    <property type="entry name" value="Gp3-like"/>
    <property type="match status" value="1"/>
</dbReference>
<sequence>MIRHSSNISGIFRFGRCVASRLDIKDKWRIEVDSAARALKTIRAIGGTQESSDNPISVALNTSSVLVLIEPEWISFDMTLWGPKGLRHHCDGTSIISPKGKQGNPCGCPSTFTERKKRAKLGTGPQVNTVILFNLAAAPEIGLFRFQSPSWRFAESIPGFRSELPETQGSTFCELSIQPIEFTSSQDRKVTYLAPEIRIVGRDKE</sequence>
<name>A0ABN2W6L6_9ACTN</name>
<dbReference type="RefSeq" id="WP_425578246.1">
    <property type="nucleotide sequence ID" value="NZ_BAAAPE010000012.1"/>
</dbReference>
<evidence type="ECO:0000313" key="2">
    <source>
        <dbReference type="Proteomes" id="UP001500016"/>
    </source>
</evidence>
<reference evidence="1 2" key="1">
    <citation type="journal article" date="2019" name="Int. J. Syst. Evol. Microbiol.">
        <title>The Global Catalogue of Microorganisms (GCM) 10K type strain sequencing project: providing services to taxonomists for standard genome sequencing and annotation.</title>
        <authorList>
            <consortium name="The Broad Institute Genomics Platform"/>
            <consortium name="The Broad Institute Genome Sequencing Center for Infectious Disease"/>
            <person name="Wu L."/>
            <person name="Ma J."/>
        </authorList>
    </citation>
    <scope>NUCLEOTIDE SEQUENCE [LARGE SCALE GENOMIC DNA]</scope>
    <source>
        <strain evidence="1 2">JCM 15478</strain>
    </source>
</reference>
<evidence type="ECO:0000313" key="1">
    <source>
        <dbReference type="EMBL" id="GAA2085117.1"/>
    </source>
</evidence>
<keyword evidence="2" id="KW-1185">Reference proteome</keyword>
<organism evidence="1 2">
    <name type="scientific">Streptomyces albiaxialis</name>
    <dbReference type="NCBI Taxonomy" id="329523"/>
    <lineage>
        <taxon>Bacteria</taxon>
        <taxon>Bacillati</taxon>
        <taxon>Actinomycetota</taxon>
        <taxon>Actinomycetes</taxon>
        <taxon>Kitasatosporales</taxon>
        <taxon>Streptomycetaceae</taxon>
        <taxon>Streptomyces</taxon>
    </lineage>
</organism>
<dbReference type="EMBL" id="BAAAPE010000012">
    <property type="protein sequence ID" value="GAA2085117.1"/>
    <property type="molecule type" value="Genomic_DNA"/>
</dbReference>
<dbReference type="InterPro" id="IPR043991">
    <property type="entry name" value="Gp3-like"/>
</dbReference>
<accession>A0ABN2W6L6</accession>
<proteinExistence type="predicted"/>
<protein>
    <submittedName>
        <fullName evidence="1">Uncharacterized protein</fullName>
    </submittedName>
</protein>